<dbReference type="Pfam" id="PF00691">
    <property type="entry name" value="OmpA"/>
    <property type="match status" value="2"/>
</dbReference>
<dbReference type="PROSITE" id="PS50234">
    <property type="entry name" value="VWFA"/>
    <property type="match status" value="1"/>
</dbReference>
<dbReference type="RefSeq" id="WP_004073735.1">
    <property type="nucleotide sequence ID" value="NZ_CM001488.1"/>
</dbReference>
<dbReference type="Gene3D" id="3.40.50.410">
    <property type="entry name" value="von Willebrand factor, type A domain"/>
    <property type="match status" value="1"/>
</dbReference>
<dbReference type="HOGENOM" id="CLU_397797_0_0_7"/>
<feature type="domain" description="OmpA-like" evidence="6">
    <location>
        <begin position="336"/>
        <end position="455"/>
    </location>
</feature>
<accession>I5B450</accession>
<dbReference type="InterPro" id="IPR006665">
    <property type="entry name" value="OmpA-like"/>
</dbReference>
<dbReference type="CDD" id="cd07185">
    <property type="entry name" value="OmpA_C-like"/>
    <property type="match status" value="2"/>
</dbReference>
<evidence type="ECO:0000313" key="8">
    <source>
        <dbReference type="Proteomes" id="UP000005778"/>
    </source>
</evidence>
<name>I5B450_9BACT</name>
<dbReference type="PANTHER" id="PTHR30329:SF21">
    <property type="entry name" value="LIPOPROTEIN YIAD-RELATED"/>
    <property type="match status" value="1"/>
</dbReference>
<dbReference type="CDD" id="cd00198">
    <property type="entry name" value="vWFA"/>
    <property type="match status" value="1"/>
</dbReference>
<dbReference type="PRINTS" id="PR01021">
    <property type="entry name" value="OMPADOMAIN"/>
</dbReference>
<dbReference type="SUPFAM" id="SSF103088">
    <property type="entry name" value="OmpA-like"/>
    <property type="match status" value="2"/>
</dbReference>
<feature type="domain" description="OmpA-like" evidence="6">
    <location>
        <begin position="567"/>
        <end position="685"/>
    </location>
</feature>
<dbReference type="eggNOG" id="COG2304">
    <property type="taxonomic scope" value="Bacteria"/>
</dbReference>
<dbReference type="InterPro" id="IPR050330">
    <property type="entry name" value="Bact_OuterMem_StrucFunc"/>
</dbReference>
<dbReference type="AlphaFoldDB" id="I5B450"/>
<sequence length="692" mass="78012">MKSKIIVSALVAVLCLVWSGGGLAFVPEGELHIRVPGQDGKISFQSIDETKILVSVLDSQEKPVKDLMAKDFEVIKGSIPANVISVQILKTRLDMPISYVLMVDNSFSMEKRKAVQPLLAALDEFLKIVRPIDEVDVVVFDSKGDFLVNGQHLRLATFRSNNISELKNFFEKSFKEGMTGETYLYEGMLGGLDLISRKPEKTNKFLVVFSDGEDLNSNIKKETIGLKSKGLENFKAFSIDFMPGEKKDQFLDAFSQSLGGKLWKAKSADNLLPIFRDISTTLLYQYVVEYNFNRPPQASLAVSPSSISIEDLTIIDSSPLLNYIFFDLGQSSVPDRYRLLKTQSEAGQFDEKMLENTMTKYYHVLNIIGKRLTENPGASIELVGCISDRGPEKNNITLSRARAESVKSYLQYIWNIDPSRITITARKLPEKPSTGNVEEARVENQRVEIRSDSPDILDVIKSTYTFQIANTNEITVQPNITPGYDLKTWNIKIKGNRDFLNLKEGQGNIVPNYIFDLGRFGLGKISAFEHISVTAFLTDITGQTFETDTVVIPVTYTRRVTTKAQRNAQRVMEKYALILFDYDSAEIKERNKVVLDRVVKRIRELPNARVTILGQTDIIGTEDYNLGLSQRRAKSVFQSVTENGIPSPERIEFKGNGPHDPPYDNRLPEGRSFNRTVIITLEYQIQEPELSE</sequence>
<reference evidence="7 8" key="2">
    <citation type="submission" date="2012-02" db="EMBL/GenBank/DDBJ databases">
        <title>Improved High-Quality Draft sequence of Desulfobacter postgatei 2ac9.</title>
        <authorList>
            <consortium name="US DOE Joint Genome Institute"/>
            <person name="Lucas S."/>
            <person name="Han J."/>
            <person name="Lapidus A."/>
            <person name="Cheng J.-F."/>
            <person name="Goodwin L."/>
            <person name="Pitluck S."/>
            <person name="Peters L."/>
            <person name="Ovchinnikova G."/>
            <person name="Held B."/>
            <person name="Detter J.C."/>
            <person name="Han C."/>
            <person name="Tapia R."/>
            <person name="Land M."/>
            <person name="Hauser L."/>
            <person name="Kyrpides N."/>
            <person name="Ivanova N."/>
            <person name="Pagani I."/>
            <person name="Orellana R."/>
            <person name="Lovley D."/>
            <person name="Woyke T."/>
        </authorList>
    </citation>
    <scope>NUCLEOTIDE SEQUENCE [LARGE SCALE GENOMIC DNA]</scope>
    <source>
        <strain evidence="7 8">2ac9</strain>
    </source>
</reference>
<evidence type="ECO:0000256" key="3">
    <source>
        <dbReference type="ARBA" id="ARBA00023237"/>
    </source>
</evidence>
<dbReference type="Proteomes" id="UP000005778">
    <property type="component" value="Chromosome"/>
</dbReference>
<gene>
    <name evidence="7" type="ORF">DespoDRAFT_02406</name>
</gene>
<dbReference type="InterPro" id="IPR006664">
    <property type="entry name" value="OMP_bac"/>
</dbReference>
<keyword evidence="2 4" id="KW-0472">Membrane</keyword>
<dbReference type="Gene3D" id="3.30.1330.60">
    <property type="entry name" value="OmpA-like domain"/>
    <property type="match status" value="2"/>
</dbReference>
<keyword evidence="8" id="KW-1185">Reference proteome</keyword>
<dbReference type="InterPro" id="IPR036737">
    <property type="entry name" value="OmpA-like_sf"/>
</dbReference>
<dbReference type="InterPro" id="IPR036465">
    <property type="entry name" value="vWFA_dom_sf"/>
</dbReference>
<evidence type="ECO:0000313" key="7">
    <source>
        <dbReference type="EMBL" id="EIM64263.1"/>
    </source>
</evidence>
<dbReference type="PANTHER" id="PTHR30329">
    <property type="entry name" value="STATOR ELEMENT OF FLAGELLAR MOTOR COMPLEX"/>
    <property type="match status" value="1"/>
</dbReference>
<evidence type="ECO:0000256" key="4">
    <source>
        <dbReference type="PROSITE-ProRule" id="PRU00473"/>
    </source>
</evidence>
<organism evidence="7 8">
    <name type="scientific">Desulfobacter postgatei 2ac9</name>
    <dbReference type="NCBI Taxonomy" id="879212"/>
    <lineage>
        <taxon>Bacteria</taxon>
        <taxon>Pseudomonadati</taxon>
        <taxon>Thermodesulfobacteriota</taxon>
        <taxon>Desulfobacteria</taxon>
        <taxon>Desulfobacterales</taxon>
        <taxon>Desulfobacteraceae</taxon>
        <taxon>Desulfobacter</taxon>
    </lineage>
</organism>
<dbReference type="SUPFAM" id="SSF53300">
    <property type="entry name" value="vWA-like"/>
    <property type="match status" value="1"/>
</dbReference>
<protein>
    <submittedName>
        <fullName evidence="7">Outer membrane protein/peptidoglycan-associated (Lipo)protein</fullName>
    </submittedName>
</protein>
<feature type="domain" description="VWFA" evidence="5">
    <location>
        <begin position="98"/>
        <end position="278"/>
    </location>
</feature>
<dbReference type="eggNOG" id="COG2885">
    <property type="taxonomic scope" value="Bacteria"/>
</dbReference>
<evidence type="ECO:0000256" key="2">
    <source>
        <dbReference type="ARBA" id="ARBA00023136"/>
    </source>
</evidence>
<reference evidence="7 8" key="1">
    <citation type="submission" date="2011-09" db="EMBL/GenBank/DDBJ databases">
        <authorList>
            <consortium name="US DOE Joint Genome Institute (JGI-PGF)"/>
            <person name="Lucas S."/>
            <person name="Han J."/>
            <person name="Lapidus A."/>
            <person name="Cheng J.-F."/>
            <person name="Goodwin L."/>
            <person name="Pitluck S."/>
            <person name="Peters L."/>
            <person name="Land M.L."/>
            <person name="Hauser L."/>
            <person name="Orellana R."/>
            <person name="Lovley D."/>
            <person name="Woyke T.J."/>
        </authorList>
    </citation>
    <scope>NUCLEOTIDE SEQUENCE [LARGE SCALE GENOMIC DNA]</scope>
    <source>
        <strain evidence="7 8">2ac9</strain>
    </source>
</reference>
<evidence type="ECO:0000256" key="1">
    <source>
        <dbReference type="ARBA" id="ARBA00004442"/>
    </source>
</evidence>
<keyword evidence="3" id="KW-0998">Cell outer membrane</keyword>
<dbReference type="GO" id="GO:0009279">
    <property type="term" value="C:cell outer membrane"/>
    <property type="evidence" value="ECO:0007669"/>
    <property type="project" value="UniProtKB-SubCell"/>
</dbReference>
<dbReference type="EMBL" id="CM001488">
    <property type="protein sequence ID" value="EIM64263.1"/>
    <property type="molecule type" value="Genomic_DNA"/>
</dbReference>
<proteinExistence type="predicted"/>
<dbReference type="PROSITE" id="PS51123">
    <property type="entry name" value="OMPA_2"/>
    <property type="match status" value="2"/>
</dbReference>
<comment type="subcellular location">
    <subcellularLocation>
        <location evidence="1">Cell outer membrane</location>
    </subcellularLocation>
</comment>
<evidence type="ECO:0000259" key="5">
    <source>
        <dbReference type="PROSITE" id="PS50234"/>
    </source>
</evidence>
<dbReference type="OrthoDB" id="9805566at2"/>
<evidence type="ECO:0000259" key="6">
    <source>
        <dbReference type="PROSITE" id="PS51123"/>
    </source>
</evidence>
<dbReference type="STRING" id="879212.DespoDRAFT_02406"/>
<dbReference type="InterPro" id="IPR002035">
    <property type="entry name" value="VWF_A"/>
</dbReference>